<dbReference type="Proteomes" id="UP000000753">
    <property type="component" value="Chromosome"/>
</dbReference>
<dbReference type="EMBL" id="CP000472">
    <property type="protein sequence ID" value="ACJ29204.1"/>
    <property type="molecule type" value="Genomic_DNA"/>
</dbReference>
<keyword evidence="2" id="KW-1185">Reference proteome</keyword>
<dbReference type="STRING" id="225849.swp_2461"/>
<sequence>MINVIILTAALFPAEYNESRVTVDRQTFDKNQIALELRQQLTGSLATMAEQMSTNIITAKQNFALQLAEQNTIKLEQRAVFVTGE</sequence>
<evidence type="ECO:0000313" key="2">
    <source>
        <dbReference type="Proteomes" id="UP000000753"/>
    </source>
</evidence>
<gene>
    <name evidence="1" type="ordered locus">swp_2461</name>
</gene>
<dbReference type="AlphaFoldDB" id="B8CME7"/>
<name>B8CME7_SHEPW</name>
<proteinExistence type="predicted"/>
<dbReference type="HOGENOM" id="CLU_2510855_0_0_6"/>
<evidence type="ECO:0000313" key="1">
    <source>
        <dbReference type="EMBL" id="ACJ29204.1"/>
    </source>
</evidence>
<organism evidence="1 2">
    <name type="scientific">Shewanella piezotolerans (strain WP3 / JCM 13877)</name>
    <dbReference type="NCBI Taxonomy" id="225849"/>
    <lineage>
        <taxon>Bacteria</taxon>
        <taxon>Pseudomonadati</taxon>
        <taxon>Pseudomonadota</taxon>
        <taxon>Gammaproteobacteria</taxon>
        <taxon>Alteromonadales</taxon>
        <taxon>Shewanellaceae</taxon>
        <taxon>Shewanella</taxon>
    </lineage>
</organism>
<accession>B8CME7</accession>
<dbReference type="KEGG" id="swp:swp_2461"/>
<protein>
    <submittedName>
        <fullName evidence="1">Uncharacterized protein</fullName>
    </submittedName>
</protein>
<reference evidence="1 2" key="1">
    <citation type="journal article" date="2008" name="PLoS ONE">
        <title>Environmental adaptation: genomic analysis of the piezotolerant and psychrotolerant deep-sea iron reducing bacterium Shewanella piezotolerans WP3.</title>
        <authorList>
            <person name="Wang F."/>
            <person name="Wang J."/>
            <person name="Jian H."/>
            <person name="Zhang B."/>
            <person name="Li S."/>
            <person name="Wang F."/>
            <person name="Zeng X."/>
            <person name="Gao L."/>
            <person name="Bartlett D.H."/>
            <person name="Yu J."/>
            <person name="Hu S."/>
            <person name="Xiao X."/>
        </authorList>
    </citation>
    <scope>NUCLEOTIDE SEQUENCE [LARGE SCALE GENOMIC DNA]</scope>
    <source>
        <strain evidence="2">WP3 / JCM 13877</strain>
    </source>
</reference>